<name>A0A9P4WT41_9PLEO</name>
<evidence type="ECO:0000256" key="4">
    <source>
        <dbReference type="PIRSR" id="PIRSR602401-1"/>
    </source>
</evidence>
<feature type="binding site" description="axial binding residue" evidence="4">
    <location>
        <position position="468"/>
    </location>
    <ligand>
        <name>heme</name>
        <dbReference type="ChEBI" id="CHEBI:30413"/>
    </ligand>
    <ligandPart>
        <name>Fe</name>
        <dbReference type="ChEBI" id="CHEBI:18248"/>
    </ligandPart>
</feature>
<dbReference type="Pfam" id="PF04082">
    <property type="entry name" value="Fungal_trans"/>
    <property type="match status" value="1"/>
</dbReference>
<keyword evidence="1" id="KW-0805">Transcription regulation</keyword>
<dbReference type="GO" id="GO:0016705">
    <property type="term" value="F:oxidoreductase activity, acting on paired donors, with incorporation or reduction of molecular oxygen"/>
    <property type="evidence" value="ECO:0007669"/>
    <property type="project" value="InterPro"/>
</dbReference>
<organism evidence="8 9">
    <name type="scientific">Didymella heteroderae</name>
    <dbReference type="NCBI Taxonomy" id="1769908"/>
    <lineage>
        <taxon>Eukaryota</taxon>
        <taxon>Fungi</taxon>
        <taxon>Dikarya</taxon>
        <taxon>Ascomycota</taxon>
        <taxon>Pezizomycotina</taxon>
        <taxon>Dothideomycetes</taxon>
        <taxon>Pleosporomycetidae</taxon>
        <taxon>Pleosporales</taxon>
        <taxon>Pleosporineae</taxon>
        <taxon>Didymellaceae</taxon>
        <taxon>Didymella</taxon>
    </lineage>
</organism>
<dbReference type="PANTHER" id="PTHR47424:SF9">
    <property type="entry name" value="TAH-2"/>
    <property type="match status" value="1"/>
</dbReference>
<dbReference type="Gene3D" id="1.10.630.10">
    <property type="entry name" value="Cytochrome P450"/>
    <property type="match status" value="1"/>
</dbReference>
<dbReference type="GO" id="GO:0000981">
    <property type="term" value="F:DNA-binding transcription factor activity, RNA polymerase II-specific"/>
    <property type="evidence" value="ECO:0007669"/>
    <property type="project" value="TreeGrafter"/>
</dbReference>
<dbReference type="InterPro" id="IPR001128">
    <property type="entry name" value="Cyt_P450"/>
</dbReference>
<evidence type="ECO:0000313" key="8">
    <source>
        <dbReference type="EMBL" id="KAF3040875.1"/>
    </source>
</evidence>
<feature type="compositionally biased region" description="Polar residues" evidence="5">
    <location>
        <begin position="518"/>
        <end position="528"/>
    </location>
</feature>
<keyword evidence="4" id="KW-0408">Iron</keyword>
<evidence type="ECO:0000313" key="9">
    <source>
        <dbReference type="Proteomes" id="UP000758155"/>
    </source>
</evidence>
<keyword evidence="2" id="KW-0804">Transcription</keyword>
<dbReference type="GO" id="GO:0000978">
    <property type="term" value="F:RNA polymerase II cis-regulatory region sequence-specific DNA binding"/>
    <property type="evidence" value="ECO:0007669"/>
    <property type="project" value="TreeGrafter"/>
</dbReference>
<dbReference type="GO" id="GO:0020037">
    <property type="term" value="F:heme binding"/>
    <property type="evidence" value="ECO:0007669"/>
    <property type="project" value="InterPro"/>
</dbReference>
<dbReference type="PRINTS" id="PR00463">
    <property type="entry name" value="EP450I"/>
</dbReference>
<dbReference type="InterPro" id="IPR036396">
    <property type="entry name" value="Cyt_P450_sf"/>
</dbReference>
<keyword evidence="6" id="KW-0472">Membrane</keyword>
<dbReference type="InterPro" id="IPR002401">
    <property type="entry name" value="Cyt_P450_E_grp-I"/>
</dbReference>
<accession>A0A9P4WT41</accession>
<dbReference type="CDD" id="cd12148">
    <property type="entry name" value="fungal_TF_MHR"/>
    <property type="match status" value="1"/>
</dbReference>
<evidence type="ECO:0000256" key="5">
    <source>
        <dbReference type="SAM" id="MobiDB-lite"/>
    </source>
</evidence>
<feature type="domain" description="Xylanolytic transcriptional activator regulatory" evidence="7">
    <location>
        <begin position="739"/>
        <end position="812"/>
    </location>
</feature>
<feature type="transmembrane region" description="Helical" evidence="6">
    <location>
        <begin position="32"/>
        <end position="51"/>
    </location>
</feature>
<feature type="transmembrane region" description="Helical" evidence="6">
    <location>
        <begin position="961"/>
        <end position="983"/>
    </location>
</feature>
<dbReference type="GO" id="GO:0000435">
    <property type="term" value="P:positive regulation of transcription from RNA polymerase II promoter by galactose"/>
    <property type="evidence" value="ECO:0007669"/>
    <property type="project" value="TreeGrafter"/>
</dbReference>
<keyword evidence="6" id="KW-1133">Transmembrane helix</keyword>
<dbReference type="CDD" id="cd11061">
    <property type="entry name" value="CYP67-like"/>
    <property type="match status" value="1"/>
</dbReference>
<dbReference type="InterPro" id="IPR007219">
    <property type="entry name" value="XnlR_reg_dom"/>
</dbReference>
<keyword evidence="4" id="KW-0349">Heme</keyword>
<protein>
    <recommendedName>
        <fullName evidence="7">Xylanolytic transcriptional activator regulatory domain-containing protein</fullName>
    </recommendedName>
</protein>
<proteinExistence type="predicted"/>
<dbReference type="AlphaFoldDB" id="A0A9P4WT41"/>
<keyword evidence="9" id="KW-1185">Reference proteome</keyword>
<keyword evidence="3" id="KW-0539">Nucleus</keyword>
<keyword evidence="4" id="KW-0479">Metal-binding</keyword>
<dbReference type="GO" id="GO:0005506">
    <property type="term" value="F:iron ion binding"/>
    <property type="evidence" value="ECO:0007669"/>
    <property type="project" value="InterPro"/>
</dbReference>
<comment type="caution">
    <text evidence="8">The sequence shown here is derived from an EMBL/GenBank/DDBJ whole genome shotgun (WGS) entry which is preliminary data.</text>
</comment>
<evidence type="ECO:0000256" key="2">
    <source>
        <dbReference type="ARBA" id="ARBA00023163"/>
    </source>
</evidence>
<sequence>MASLSTTMLTVLPLTAIVIHETVLRRVEIDHLTLPILAVSSIAYLVVTYFAGLLQATALFLTFWISLWIYIGVYRFFLHPLRKYPGPLGARLSKWYTVNSVLKTRWHWHRVQQDLQRQYGDYVRTGPRELSIFDPGALQTLLGFQSRTSKGPFYDILEKSLHLNRDRTWHRQRRNVWDNAVKKSLPHVTPQIEEICDQLLNRLRNAEGKPVPLLETMTYFSYDVMSALAFGKPMGFTTGDSSAVADSILNTFTQSLSAMGFMYHMPWMMNALGVLTSLAGPMKDWTDWSVSQMKARMAIQNAHPDLMGELIENTSDDDAGRALLYGDSRLIISAGSETTSSALTFVFMNLATHPFYMRAVREEHRANLSDYHCSTPLPLLDAVINESMRLWPSIFFASQRVTPPEGLTVNGHFIPGDTIVQIPPFVLNRDARNFARPDDFIPERWTTKPELVLNRSAFFPFLIGPYSCAGKTLAYMELRSVIRRVINEFDVVLPEGFVAEEYWNGIRDHFTAGPPKQEVSNEQGNAHSTPRRRSHDDGVPAIGASLSPTVSRDEHPEDTAVPLEGRILRDAQGKVIFVGDCAPLSFLQTVRHLIASAVDADALPAQSSRDSIIEVARPGSADQQQALSVSVQEVRLLVQQYTVAVSGLVDLFEHDELMSEISSWTTGAIAHPHESAAAVFHLVLAIGAQETNEVKAEAWFTFARDTLLKHLVNSMNVSTVQGFALVAVYMLRAFQPNGAYLYFSLAARTAYAIGLHRTEVNASFGEPIKIIRDRIWKSVRVVDQLISNLLGRPPSTSDVDCTVKYGVDGIGDDVDAQILDASVQIFMIIERVVVEVYSRKRISLRIANYVSRQLKTWASNWLQPLHEATSRANLSNSSPEAAIGACSTLCSYYYGIMLLTRPFLIYELYEYMGASLKGGGTQVEHEEKRKYADAALDAASSFVDTLQTVINTGKMPRRMPLIVSWLFTTSLVLAVGVLGHSGMNFRDDCQASIRCLDYFGKVDPHARQYSLTVQSLLKTTTTHVRQREEQLRLQQKQASSQLFGLLPSTTSTPRQDVIHRRRHSTVQSFTSSVPEQENAVAPAPSDWTIYDADFFSMPWMNENDQGLQDFLQPGTHTFDGASIADIPLFPMYDQQSGAGFL</sequence>
<dbReference type="GO" id="GO:0008270">
    <property type="term" value="F:zinc ion binding"/>
    <property type="evidence" value="ECO:0007669"/>
    <property type="project" value="InterPro"/>
</dbReference>
<feature type="region of interest" description="Disordered" evidence="5">
    <location>
        <begin position="510"/>
        <end position="557"/>
    </location>
</feature>
<dbReference type="EMBL" id="SWKV01000023">
    <property type="protein sequence ID" value="KAF3040875.1"/>
    <property type="molecule type" value="Genomic_DNA"/>
</dbReference>
<evidence type="ECO:0000256" key="1">
    <source>
        <dbReference type="ARBA" id="ARBA00023015"/>
    </source>
</evidence>
<dbReference type="PANTHER" id="PTHR47424">
    <property type="entry name" value="REGULATORY PROTEIN GAL4"/>
    <property type="match status" value="1"/>
</dbReference>
<dbReference type="SUPFAM" id="SSF48264">
    <property type="entry name" value="Cytochrome P450"/>
    <property type="match status" value="1"/>
</dbReference>
<dbReference type="InterPro" id="IPR051127">
    <property type="entry name" value="Fungal_SecMet_Regulators"/>
</dbReference>
<comment type="cofactor">
    <cofactor evidence="4">
        <name>heme</name>
        <dbReference type="ChEBI" id="CHEBI:30413"/>
    </cofactor>
</comment>
<feature type="transmembrane region" description="Helical" evidence="6">
    <location>
        <begin position="58"/>
        <end position="77"/>
    </location>
</feature>
<dbReference type="GO" id="GO:0004497">
    <property type="term" value="F:monooxygenase activity"/>
    <property type="evidence" value="ECO:0007669"/>
    <property type="project" value="InterPro"/>
</dbReference>
<dbReference type="PRINTS" id="PR00385">
    <property type="entry name" value="P450"/>
</dbReference>
<dbReference type="Proteomes" id="UP000758155">
    <property type="component" value="Unassembled WGS sequence"/>
</dbReference>
<keyword evidence="6" id="KW-0812">Transmembrane</keyword>
<dbReference type="OrthoDB" id="47007at2759"/>
<dbReference type="SMART" id="SM00906">
    <property type="entry name" value="Fungal_trans"/>
    <property type="match status" value="1"/>
</dbReference>
<evidence type="ECO:0000259" key="7">
    <source>
        <dbReference type="SMART" id="SM00906"/>
    </source>
</evidence>
<gene>
    <name evidence="8" type="ORF">E8E12_002362</name>
</gene>
<dbReference type="GO" id="GO:0005634">
    <property type="term" value="C:nucleus"/>
    <property type="evidence" value="ECO:0007669"/>
    <property type="project" value="TreeGrafter"/>
</dbReference>
<evidence type="ECO:0000256" key="3">
    <source>
        <dbReference type="ARBA" id="ARBA00023242"/>
    </source>
</evidence>
<reference evidence="8" key="1">
    <citation type="submission" date="2019-04" db="EMBL/GenBank/DDBJ databases">
        <title>Sequencing of skin fungus with MAO and IRED activity.</title>
        <authorList>
            <person name="Marsaioli A.J."/>
            <person name="Bonatto J.M.C."/>
            <person name="Reis Junior O."/>
        </authorList>
    </citation>
    <scope>NUCLEOTIDE SEQUENCE</scope>
    <source>
        <strain evidence="8">28M1</strain>
    </source>
</reference>
<dbReference type="Pfam" id="PF00067">
    <property type="entry name" value="p450"/>
    <property type="match status" value="1"/>
</dbReference>
<evidence type="ECO:0000256" key="6">
    <source>
        <dbReference type="SAM" id="Phobius"/>
    </source>
</evidence>
<dbReference type="GO" id="GO:0006351">
    <property type="term" value="P:DNA-templated transcription"/>
    <property type="evidence" value="ECO:0007669"/>
    <property type="project" value="InterPro"/>
</dbReference>